<keyword evidence="2" id="KW-0812">Transmembrane</keyword>
<dbReference type="EMBL" id="BROQ01000045">
    <property type="protein sequence ID" value="GKZ21922.1"/>
    <property type="molecule type" value="Genomic_DNA"/>
</dbReference>
<keyword evidence="2" id="KW-1133">Transmembrane helix</keyword>
<reference evidence="3" key="1">
    <citation type="submission" date="2022-07" db="EMBL/GenBank/DDBJ databases">
        <title>Taxonomy of Aspergillus series Nigri: significant species reduction supported by multi-species coalescent approaches.</title>
        <authorList>
            <person name="Bian C."/>
            <person name="Kusuya Y."/>
            <person name="Sklenar F."/>
            <person name="D'hooge E."/>
            <person name="Yaguchi T."/>
            <person name="Takahashi H."/>
            <person name="Hubka V."/>
        </authorList>
    </citation>
    <scope>NUCLEOTIDE SEQUENCE</scope>
    <source>
        <strain evidence="3">CBS 733.88</strain>
    </source>
</reference>
<keyword evidence="2" id="KW-0472">Membrane</keyword>
<evidence type="ECO:0000256" key="1">
    <source>
        <dbReference type="SAM" id="MobiDB-lite"/>
    </source>
</evidence>
<feature type="transmembrane region" description="Helical" evidence="2">
    <location>
        <begin position="50"/>
        <end position="74"/>
    </location>
</feature>
<name>A0A9W6DP47_9EURO</name>
<organism evidence="3 4">
    <name type="scientific">Aspergillus brasiliensis</name>
    <dbReference type="NCBI Taxonomy" id="319629"/>
    <lineage>
        <taxon>Eukaryota</taxon>
        <taxon>Fungi</taxon>
        <taxon>Dikarya</taxon>
        <taxon>Ascomycota</taxon>
        <taxon>Pezizomycotina</taxon>
        <taxon>Eurotiomycetes</taxon>
        <taxon>Eurotiomycetidae</taxon>
        <taxon>Eurotiales</taxon>
        <taxon>Aspergillaceae</taxon>
        <taxon>Aspergillus</taxon>
        <taxon>Aspergillus subgen. Circumdati</taxon>
    </lineage>
</organism>
<sequence>MSVADNPIHSRHIAVTVHWRVSHLEQVPPGYDEYYEEYYEEYYDEEHDKAMLIVAQICQYLQSILILNVLYRLIYAYKAQNRNETTKTILSSKVHGSTLVSLMILSLTHFITWVMSEFGYDEVYGRSTYGLQLACDGLVLIAALDIMFQIFTMIRNQNHANRSSMIGAPSLAVGGFFFFTLSLSLLVSDSMRQGTILPEKAKLPQEIVTAICITGQCIGIVHYCMQQHKLGIYGRRSPSSADDERAHMLPASNEEML</sequence>
<dbReference type="Proteomes" id="UP001143548">
    <property type="component" value="Unassembled WGS sequence"/>
</dbReference>
<evidence type="ECO:0000313" key="3">
    <source>
        <dbReference type="EMBL" id="GKZ21922.1"/>
    </source>
</evidence>
<feature type="transmembrane region" description="Helical" evidence="2">
    <location>
        <begin position="131"/>
        <end position="154"/>
    </location>
</feature>
<feature type="region of interest" description="Disordered" evidence="1">
    <location>
        <begin position="236"/>
        <end position="257"/>
    </location>
</feature>
<feature type="transmembrane region" description="Helical" evidence="2">
    <location>
        <begin position="207"/>
        <end position="225"/>
    </location>
</feature>
<proteinExistence type="predicted"/>
<protein>
    <submittedName>
        <fullName evidence="3">Uncharacterized protein</fullName>
    </submittedName>
</protein>
<evidence type="ECO:0000313" key="4">
    <source>
        <dbReference type="Proteomes" id="UP001143548"/>
    </source>
</evidence>
<feature type="transmembrane region" description="Helical" evidence="2">
    <location>
        <begin position="166"/>
        <end position="187"/>
    </location>
</feature>
<evidence type="ECO:0000256" key="2">
    <source>
        <dbReference type="SAM" id="Phobius"/>
    </source>
</evidence>
<dbReference type="AlphaFoldDB" id="A0A9W6DP47"/>
<comment type="caution">
    <text evidence="3">The sequence shown here is derived from an EMBL/GenBank/DDBJ whole genome shotgun (WGS) entry which is preliminary data.</text>
</comment>
<feature type="transmembrane region" description="Helical" evidence="2">
    <location>
        <begin position="94"/>
        <end position="111"/>
    </location>
</feature>
<gene>
    <name evidence="3" type="ORF">AbraCBS73388_007848</name>
</gene>
<accession>A0A9W6DP47</accession>